<feature type="compositionally biased region" description="Basic and acidic residues" evidence="1">
    <location>
        <begin position="374"/>
        <end position="388"/>
    </location>
</feature>
<evidence type="ECO:0000256" key="1">
    <source>
        <dbReference type="SAM" id="MobiDB-lite"/>
    </source>
</evidence>
<organism evidence="4 5">
    <name type="scientific">Cladosporium halotolerans</name>
    <dbReference type="NCBI Taxonomy" id="1052096"/>
    <lineage>
        <taxon>Eukaryota</taxon>
        <taxon>Fungi</taxon>
        <taxon>Dikarya</taxon>
        <taxon>Ascomycota</taxon>
        <taxon>Pezizomycotina</taxon>
        <taxon>Dothideomycetes</taxon>
        <taxon>Dothideomycetidae</taxon>
        <taxon>Cladosporiales</taxon>
        <taxon>Cladosporiaceae</taxon>
        <taxon>Cladosporium</taxon>
    </lineage>
</organism>
<feature type="domain" description="Rhodopsin" evidence="3">
    <location>
        <begin position="41"/>
        <end position="276"/>
    </location>
</feature>
<feature type="compositionally biased region" description="Polar residues" evidence="1">
    <location>
        <begin position="308"/>
        <end position="321"/>
    </location>
</feature>
<keyword evidence="5" id="KW-1185">Reference proteome</keyword>
<feature type="transmembrane region" description="Helical" evidence="2">
    <location>
        <begin position="253"/>
        <end position="276"/>
    </location>
</feature>
<feature type="transmembrane region" description="Helical" evidence="2">
    <location>
        <begin position="20"/>
        <end position="41"/>
    </location>
</feature>
<feature type="transmembrane region" description="Helical" evidence="2">
    <location>
        <begin position="213"/>
        <end position="233"/>
    </location>
</feature>
<name>A0AB34L0N3_9PEZI</name>
<dbReference type="Pfam" id="PF20684">
    <property type="entry name" value="Fung_rhodopsin"/>
    <property type="match status" value="1"/>
</dbReference>
<feature type="transmembrane region" description="Helical" evidence="2">
    <location>
        <begin position="178"/>
        <end position="201"/>
    </location>
</feature>
<evidence type="ECO:0000259" key="3">
    <source>
        <dbReference type="Pfam" id="PF20684"/>
    </source>
</evidence>
<dbReference type="Proteomes" id="UP000803884">
    <property type="component" value="Unassembled WGS sequence"/>
</dbReference>
<dbReference type="EMBL" id="JAAQHG020000006">
    <property type="protein sequence ID" value="KAL1588964.1"/>
    <property type="molecule type" value="Genomic_DNA"/>
</dbReference>
<keyword evidence="2" id="KW-0472">Membrane</keyword>
<dbReference type="PANTHER" id="PTHR39614">
    <property type="entry name" value="INTEGRAL MEMBRANE PROTEIN"/>
    <property type="match status" value="1"/>
</dbReference>
<reference evidence="4 5" key="1">
    <citation type="journal article" date="2020" name="Microbiol. Resour. Announc.">
        <title>Draft Genome Sequence of a Cladosporium Species Isolated from the Mesophotic Ascidian Didemnum maculosum.</title>
        <authorList>
            <person name="Gioti A."/>
            <person name="Siaperas R."/>
            <person name="Nikolaivits E."/>
            <person name="Le Goff G."/>
            <person name="Ouazzani J."/>
            <person name="Kotoulas G."/>
            <person name="Topakas E."/>
        </authorList>
    </citation>
    <scope>NUCLEOTIDE SEQUENCE [LARGE SCALE GENOMIC DNA]</scope>
    <source>
        <strain evidence="4 5">TM138-S3</strain>
    </source>
</reference>
<dbReference type="PANTHER" id="PTHR39614:SF2">
    <property type="entry name" value="INTEGRAL MEMBRANE PROTEIN"/>
    <property type="match status" value="1"/>
</dbReference>
<dbReference type="AlphaFoldDB" id="A0AB34L0N3"/>
<dbReference type="GeneID" id="96003967"/>
<protein>
    <recommendedName>
        <fullName evidence="3">Rhodopsin domain-containing protein</fullName>
    </recommendedName>
</protein>
<feature type="transmembrane region" description="Helical" evidence="2">
    <location>
        <begin position="102"/>
        <end position="122"/>
    </location>
</feature>
<keyword evidence="2" id="KW-0812">Transmembrane</keyword>
<dbReference type="RefSeq" id="XP_069232069.1">
    <property type="nucleotide sequence ID" value="XM_069371129.1"/>
</dbReference>
<feature type="region of interest" description="Disordered" evidence="1">
    <location>
        <begin position="302"/>
        <end position="388"/>
    </location>
</feature>
<dbReference type="InterPro" id="IPR049326">
    <property type="entry name" value="Rhodopsin_dom_fungi"/>
</dbReference>
<sequence>MSSLTIVEGPRTFTITPDDHGGIILVVGCVLMTWTLLCFMIRLYNGFSLRSSLGLDDLACGLATAIGVAQTIVMCAAVSNGFGKSSFLVAESHTRRAEKCMYAVAILSVGAIAITKAAMLFFHLRITPHRSQRITCYALVALCTVWAVVVMTLVGTRCGNHTPETLYAKHCENYENRWIGVAVTDSCLEVIIFAIPVWILWAVNTRRSYKAAILVAFGSRLLIPVAAAFQVYTSVQWATTEPPFAPVQAVLPFVWLSVETNYAIMAATIPTLGNFFKSINTRWGAMDGPDVVQYALESLSEQSRSDNRTATGSKNTATEATEPSLRPDGSTYSFRVRSPRPSNRRELSSAQTGASDESNLMIIRKTVSTSVERAYQDQDDGRRRTEGM</sequence>
<feature type="transmembrane region" description="Helical" evidence="2">
    <location>
        <begin position="134"/>
        <end position="154"/>
    </location>
</feature>
<accession>A0AB34L0N3</accession>
<evidence type="ECO:0000313" key="4">
    <source>
        <dbReference type="EMBL" id="KAL1588964.1"/>
    </source>
</evidence>
<feature type="compositionally biased region" description="Polar residues" evidence="1">
    <location>
        <begin position="348"/>
        <end position="358"/>
    </location>
</feature>
<comment type="caution">
    <text evidence="4">The sequence shown here is derived from an EMBL/GenBank/DDBJ whole genome shotgun (WGS) entry which is preliminary data.</text>
</comment>
<evidence type="ECO:0000313" key="5">
    <source>
        <dbReference type="Proteomes" id="UP000803884"/>
    </source>
</evidence>
<proteinExistence type="predicted"/>
<feature type="transmembrane region" description="Helical" evidence="2">
    <location>
        <begin position="62"/>
        <end position="82"/>
    </location>
</feature>
<keyword evidence="2" id="KW-1133">Transmembrane helix</keyword>
<gene>
    <name evidence="4" type="ORF">WHR41_02523</name>
</gene>
<evidence type="ECO:0000256" key="2">
    <source>
        <dbReference type="SAM" id="Phobius"/>
    </source>
</evidence>